<dbReference type="RefSeq" id="XP_024714275.1">
    <property type="nucleotide sequence ID" value="XM_024857776.1"/>
</dbReference>
<evidence type="ECO:0000313" key="1">
    <source>
        <dbReference type="EMBL" id="PSK39089.1"/>
    </source>
</evidence>
<dbReference type="Proteomes" id="UP000241107">
    <property type="component" value="Unassembled WGS sequence"/>
</dbReference>
<dbReference type="EMBL" id="PYFQ01000004">
    <property type="protein sequence ID" value="PSK39089.1"/>
    <property type="molecule type" value="Genomic_DNA"/>
</dbReference>
<dbReference type="AlphaFoldDB" id="A0A2P7YT26"/>
<evidence type="ECO:0000313" key="2">
    <source>
        <dbReference type="Proteomes" id="UP000241107"/>
    </source>
</evidence>
<sequence length="146" mass="16618">MFKSVLPFGWFSKSTTRAPLSPGEVNTSFTMPDRDSSQVYHVSMNDDAEDFVDIAYRKLSYAEVASIARHRQQTSKVPQSRAASRVSHNQFSVLAVADDEDDLSESVYSEKFKINNYFSKNKVFKEADKLKAARSKQKKSKSFRSE</sequence>
<keyword evidence="2" id="KW-1185">Reference proteome</keyword>
<gene>
    <name evidence="1" type="ORF">C7M61_002401</name>
</gene>
<comment type="caution">
    <text evidence="1">The sequence shown here is derived from an EMBL/GenBank/DDBJ whole genome shotgun (WGS) entry which is preliminary data.</text>
</comment>
<accession>A0A2P7YT26</accession>
<protein>
    <submittedName>
        <fullName evidence="1">Uncharacterized protein</fullName>
    </submittedName>
</protein>
<organism evidence="1 2">
    <name type="scientific">Candidozyma pseudohaemuli</name>
    <dbReference type="NCBI Taxonomy" id="418784"/>
    <lineage>
        <taxon>Eukaryota</taxon>
        <taxon>Fungi</taxon>
        <taxon>Dikarya</taxon>
        <taxon>Ascomycota</taxon>
        <taxon>Saccharomycotina</taxon>
        <taxon>Pichiomycetes</taxon>
        <taxon>Metschnikowiaceae</taxon>
        <taxon>Candidozyma</taxon>
    </lineage>
</organism>
<name>A0A2P7YT26_9ASCO</name>
<dbReference type="VEuPathDB" id="FungiDB:C7M61_002401"/>
<dbReference type="OrthoDB" id="4083131at2759"/>
<dbReference type="GeneID" id="36565790"/>
<reference evidence="1 2" key="1">
    <citation type="submission" date="2018-03" db="EMBL/GenBank/DDBJ databases">
        <title>Candida pseudohaemulonii genome assembly and annotation.</title>
        <authorList>
            <person name="Munoz J.F."/>
            <person name="Gade L.G."/>
            <person name="Chow N.A."/>
            <person name="Litvintseva A.P."/>
            <person name="Loparev V.N."/>
            <person name="Cuomo C.A."/>
        </authorList>
    </citation>
    <scope>NUCLEOTIDE SEQUENCE [LARGE SCALE GENOMIC DNA]</scope>
    <source>
        <strain evidence="1 2">B12108</strain>
    </source>
</reference>
<proteinExistence type="predicted"/>